<reference evidence="6 7" key="1">
    <citation type="submission" date="2020-07" db="EMBL/GenBank/DDBJ databases">
        <title>Sequencing the genomes of 1000 actinobacteria strains.</title>
        <authorList>
            <person name="Klenk H.-P."/>
        </authorList>
    </citation>
    <scope>NUCLEOTIDE SEQUENCE [LARGE SCALE GENOMIC DNA]</scope>
    <source>
        <strain evidence="6 7">DSM 18248</strain>
    </source>
</reference>
<dbReference type="InterPro" id="IPR023343">
    <property type="entry name" value="Penicillin_amidase_dom1"/>
</dbReference>
<dbReference type="RefSeq" id="WP_179531736.1">
    <property type="nucleotide sequence ID" value="NZ_BAAAPP010000005.1"/>
</dbReference>
<gene>
    <name evidence="6" type="ORF">BKA05_002498</name>
</gene>
<dbReference type="Gene3D" id="1.10.439.10">
    <property type="entry name" value="Penicillin Amidohydrolase, domain 1"/>
    <property type="match status" value="1"/>
</dbReference>
<dbReference type="InterPro" id="IPR029055">
    <property type="entry name" value="Ntn_hydrolases_N"/>
</dbReference>
<evidence type="ECO:0000256" key="2">
    <source>
        <dbReference type="ARBA" id="ARBA00022729"/>
    </source>
</evidence>
<evidence type="ECO:0000256" key="4">
    <source>
        <dbReference type="ARBA" id="ARBA00023145"/>
    </source>
</evidence>
<dbReference type="Proteomes" id="UP000537326">
    <property type="component" value="Unassembled WGS sequence"/>
</dbReference>
<dbReference type="EMBL" id="JACBZI010000001">
    <property type="protein sequence ID" value="NYI10983.1"/>
    <property type="molecule type" value="Genomic_DNA"/>
</dbReference>
<evidence type="ECO:0000256" key="5">
    <source>
        <dbReference type="SAM" id="SignalP"/>
    </source>
</evidence>
<keyword evidence="2 5" id="KW-0732">Signal</keyword>
<dbReference type="AlphaFoldDB" id="A0A7Y9YEY1"/>
<keyword evidence="7" id="KW-1185">Reference proteome</keyword>
<dbReference type="SUPFAM" id="SSF56235">
    <property type="entry name" value="N-terminal nucleophile aminohydrolases (Ntn hydrolases)"/>
    <property type="match status" value="1"/>
</dbReference>
<comment type="caution">
    <text evidence="6">The sequence shown here is derived from an EMBL/GenBank/DDBJ whole genome shotgun (WGS) entry which is preliminary data.</text>
</comment>
<sequence>MRLSTTLGTALATGLGALLVAVPTGPASSAVGAAPSARVSVPAATTQAAAAPAARKADRYRADITWTEHGIPHIKAEDFVGLGYGSGYAAAEMSLCTLFDTLVTGRGERSRWFGPDEVYDDQVTLRATNLQVDTVVTDLHDRKVVEGLLKDETRGPGRQARQMVDGYVAGINRWVRENQVTDPACKGAAYIKPNVTTLDLWYGVYLANLLASTGVFVGAIADAAPPSPTDPGLPELPVKAADVDRDALLAGLGRDPERPFGSNATAVGSDNTSTGSAMLLGNPHFPWRGRYHFTQQHLTIPGEYDVAGASLVGSPAVNIGFNDHVAWSHTVSTAYRFTPYEYVTPIALSPTTYLTDSGPAELDHREVEVTVRTGGGKLETVTEDVYRTAEGYVIDAPDLLMPWGLASVWAIRDANAEHLRTIDTFLEMGKATDVQDLLRRQDRAAGMPWVNTTAADRKGQVLYADHSVVPHVTDEMAATCMTAVGRVLDEVAGLPGLDGTRAGSSCAWGADEDASRPGILGPANLPSVVTRDWVMNANDSYWTPNDEIRLEGYDSIIGCEDCSRTMRTRVVAAYVADRLAAGKKETPRSLAGHQHENRVMAAEVMREDGALDAVCEATGETEACEALAAWDGRSDKGSRGVHLFEAFVEKLPSALPVVGVDPVWTTPFDPSDPFHTPAGLNTANPQVVQALQDAIDEVRDAGVAFDARWGSLQVAGDRGAPAIPLGGGLGDSAGNANALKSYLPEENDDRYQPITYGSSHIQAIAFRKKGAPIARTILTYSQSEDPTSRFHADQTRLFSQEKWVRFAWTGKQVRRAKIGVTRLR</sequence>
<evidence type="ECO:0000256" key="3">
    <source>
        <dbReference type="ARBA" id="ARBA00022801"/>
    </source>
</evidence>
<comment type="similarity">
    <text evidence="1">Belongs to the peptidase S45 family.</text>
</comment>
<dbReference type="GO" id="GO:0017000">
    <property type="term" value="P:antibiotic biosynthetic process"/>
    <property type="evidence" value="ECO:0007669"/>
    <property type="project" value="InterPro"/>
</dbReference>
<dbReference type="InterPro" id="IPR002692">
    <property type="entry name" value="S45"/>
</dbReference>
<accession>A0A7Y9YEY1</accession>
<name>A0A7Y9YEY1_9ACTN</name>
<feature type="chain" id="PRO_5031342317" evidence="5">
    <location>
        <begin position="30"/>
        <end position="824"/>
    </location>
</feature>
<keyword evidence="3 6" id="KW-0378">Hydrolase</keyword>
<organism evidence="6 7">
    <name type="scientific">Nocardioides marinus</name>
    <dbReference type="NCBI Taxonomy" id="374514"/>
    <lineage>
        <taxon>Bacteria</taxon>
        <taxon>Bacillati</taxon>
        <taxon>Actinomycetota</taxon>
        <taxon>Actinomycetes</taxon>
        <taxon>Propionibacteriales</taxon>
        <taxon>Nocardioidaceae</taxon>
        <taxon>Nocardioides</taxon>
    </lineage>
</organism>
<dbReference type="PANTHER" id="PTHR34218">
    <property type="entry name" value="PEPTIDASE S45 PENICILLIN AMIDASE"/>
    <property type="match status" value="1"/>
</dbReference>
<dbReference type="PANTHER" id="PTHR34218:SF3">
    <property type="entry name" value="ACYL-HOMOSERINE LACTONE ACYLASE PVDQ"/>
    <property type="match status" value="1"/>
</dbReference>
<evidence type="ECO:0000313" key="6">
    <source>
        <dbReference type="EMBL" id="NYI10983.1"/>
    </source>
</evidence>
<dbReference type="Pfam" id="PF01804">
    <property type="entry name" value="Penicil_amidase"/>
    <property type="match status" value="1"/>
</dbReference>
<proteinExistence type="inferred from homology"/>
<dbReference type="InterPro" id="IPR043146">
    <property type="entry name" value="Penicillin_amidase_N_B-knob"/>
</dbReference>
<evidence type="ECO:0000256" key="1">
    <source>
        <dbReference type="ARBA" id="ARBA00006586"/>
    </source>
</evidence>
<evidence type="ECO:0000313" key="7">
    <source>
        <dbReference type="Proteomes" id="UP000537326"/>
    </source>
</evidence>
<dbReference type="InterPro" id="IPR043147">
    <property type="entry name" value="Penicillin_amidase_A-knob"/>
</dbReference>
<dbReference type="GO" id="GO:0016811">
    <property type="term" value="F:hydrolase activity, acting on carbon-nitrogen (but not peptide) bonds, in linear amides"/>
    <property type="evidence" value="ECO:0007669"/>
    <property type="project" value="InterPro"/>
</dbReference>
<dbReference type="Gene3D" id="2.30.120.10">
    <property type="match status" value="1"/>
</dbReference>
<protein>
    <submittedName>
        <fullName evidence="6">Acyl-homoserine-lactone acylase</fullName>
        <ecNumber evidence="6">3.5.1.97</ecNumber>
    </submittedName>
</protein>
<dbReference type="Gene3D" id="3.60.20.10">
    <property type="entry name" value="Glutamine Phosphoribosylpyrophosphate, subunit 1, domain 1"/>
    <property type="match status" value="1"/>
</dbReference>
<dbReference type="EC" id="3.5.1.97" evidence="6"/>
<feature type="signal peptide" evidence="5">
    <location>
        <begin position="1"/>
        <end position="29"/>
    </location>
</feature>
<dbReference type="Gene3D" id="1.10.1400.10">
    <property type="match status" value="1"/>
</dbReference>
<keyword evidence="4" id="KW-0865">Zymogen</keyword>